<dbReference type="InterPro" id="IPR011013">
    <property type="entry name" value="Gal_mutarotase_sf_dom"/>
</dbReference>
<evidence type="ECO:0000256" key="3">
    <source>
        <dbReference type="ARBA" id="ARBA00022801"/>
    </source>
</evidence>
<dbReference type="Gene3D" id="1.20.1270.50">
    <property type="entry name" value="Glycoside hydrolase family 38, central domain"/>
    <property type="match status" value="1"/>
</dbReference>
<dbReference type="InterPro" id="IPR000602">
    <property type="entry name" value="Glyco_hydro_38_N"/>
</dbReference>
<dbReference type="InterPro" id="IPR011330">
    <property type="entry name" value="Glyco_hydro/deAcase_b/a-brl"/>
</dbReference>
<reference evidence="6" key="1">
    <citation type="submission" date="2022-06" db="EMBL/GenBank/DDBJ databases">
        <title>Vallitalea longa sp. nov., an anaerobic bacterium isolated from marine sediment.</title>
        <authorList>
            <person name="Hirano S."/>
            <person name="Terahara T."/>
            <person name="Mori K."/>
            <person name="Hamada M."/>
            <person name="Matsumoto R."/>
            <person name="Kobayashi T."/>
        </authorList>
    </citation>
    <scope>NUCLEOTIDE SEQUENCE</scope>
    <source>
        <strain evidence="6">SH18-1</strain>
    </source>
</reference>
<evidence type="ECO:0000256" key="4">
    <source>
        <dbReference type="ARBA" id="ARBA00023295"/>
    </source>
</evidence>
<accession>A0A9W6DD82</accession>
<comment type="similarity">
    <text evidence="1">Belongs to the glycosyl hydrolase 38 family.</text>
</comment>
<feature type="domain" description="Glycoside hydrolase family 38 central" evidence="5">
    <location>
        <begin position="503"/>
        <end position="581"/>
    </location>
</feature>
<evidence type="ECO:0000313" key="7">
    <source>
        <dbReference type="Proteomes" id="UP001144256"/>
    </source>
</evidence>
<dbReference type="InterPro" id="IPR011682">
    <property type="entry name" value="Glyco_hydro_38_C"/>
</dbReference>
<evidence type="ECO:0000256" key="1">
    <source>
        <dbReference type="ARBA" id="ARBA00009792"/>
    </source>
</evidence>
<dbReference type="Gene3D" id="2.60.40.2220">
    <property type="match status" value="1"/>
</dbReference>
<dbReference type="Proteomes" id="UP001144256">
    <property type="component" value="Unassembled WGS sequence"/>
</dbReference>
<protein>
    <submittedName>
        <fullName evidence="6">Alpha-mannosidase</fullName>
    </submittedName>
</protein>
<dbReference type="RefSeq" id="WP_281811235.1">
    <property type="nucleotide sequence ID" value="NZ_BRLB01000001.1"/>
</dbReference>
<dbReference type="PANTHER" id="PTHR46017:SF1">
    <property type="entry name" value="ALPHA-MANNOSIDASE 2C1"/>
    <property type="match status" value="1"/>
</dbReference>
<dbReference type="InterPro" id="IPR037094">
    <property type="entry name" value="Glyco_hydro_38_cen_sf"/>
</dbReference>
<dbReference type="InterPro" id="IPR041147">
    <property type="entry name" value="GH38_C"/>
</dbReference>
<evidence type="ECO:0000313" key="6">
    <source>
        <dbReference type="EMBL" id="GKX27690.1"/>
    </source>
</evidence>
<dbReference type="PANTHER" id="PTHR46017">
    <property type="entry name" value="ALPHA-MANNOSIDASE 2C1"/>
    <property type="match status" value="1"/>
</dbReference>
<dbReference type="InterPro" id="IPR028995">
    <property type="entry name" value="Glyco_hydro_57/38_cen_sf"/>
</dbReference>
<dbReference type="SUPFAM" id="SSF88688">
    <property type="entry name" value="Families 57/38 glycoside transferase middle domain"/>
    <property type="match status" value="1"/>
</dbReference>
<dbReference type="GO" id="GO:0004559">
    <property type="term" value="F:alpha-mannosidase activity"/>
    <property type="evidence" value="ECO:0007669"/>
    <property type="project" value="InterPro"/>
</dbReference>
<dbReference type="InterPro" id="IPR027291">
    <property type="entry name" value="Glyco_hydro_38_N_sf"/>
</dbReference>
<dbReference type="FunFam" id="1.20.1270.50:FF:000004">
    <property type="entry name" value="alpha-mannosidase 2C1 isoform X1"/>
    <property type="match status" value="1"/>
</dbReference>
<dbReference type="Gene3D" id="2.70.98.30">
    <property type="entry name" value="Golgi alpha-mannosidase II, domain 4"/>
    <property type="match status" value="1"/>
</dbReference>
<keyword evidence="3" id="KW-0378">Hydrolase</keyword>
<dbReference type="Pfam" id="PF01074">
    <property type="entry name" value="Glyco_hydro_38N"/>
    <property type="match status" value="1"/>
</dbReference>
<keyword evidence="4" id="KW-0326">Glycosidase</keyword>
<dbReference type="Pfam" id="PF17677">
    <property type="entry name" value="Glyco_hydro38C2"/>
    <property type="match status" value="1"/>
</dbReference>
<evidence type="ECO:0000256" key="2">
    <source>
        <dbReference type="ARBA" id="ARBA00022723"/>
    </source>
</evidence>
<dbReference type="GO" id="GO:0009313">
    <property type="term" value="P:oligosaccharide catabolic process"/>
    <property type="evidence" value="ECO:0007669"/>
    <property type="project" value="TreeGrafter"/>
</dbReference>
<dbReference type="AlphaFoldDB" id="A0A9W6DD82"/>
<dbReference type="GO" id="GO:0030246">
    <property type="term" value="F:carbohydrate binding"/>
    <property type="evidence" value="ECO:0007669"/>
    <property type="project" value="InterPro"/>
</dbReference>
<dbReference type="Pfam" id="PF22907">
    <property type="entry name" value="Ams1-like_1st"/>
    <property type="match status" value="1"/>
</dbReference>
<dbReference type="SMART" id="SM00872">
    <property type="entry name" value="Alpha-mann_mid"/>
    <property type="match status" value="1"/>
</dbReference>
<dbReference type="GO" id="GO:0006013">
    <property type="term" value="P:mannose metabolic process"/>
    <property type="evidence" value="ECO:0007669"/>
    <property type="project" value="InterPro"/>
</dbReference>
<organism evidence="6 7">
    <name type="scientific">Vallitalea longa</name>
    <dbReference type="NCBI Taxonomy" id="2936439"/>
    <lineage>
        <taxon>Bacteria</taxon>
        <taxon>Bacillati</taxon>
        <taxon>Bacillota</taxon>
        <taxon>Clostridia</taxon>
        <taxon>Lachnospirales</taxon>
        <taxon>Vallitaleaceae</taxon>
        <taxon>Vallitalea</taxon>
    </lineage>
</organism>
<keyword evidence="7" id="KW-1185">Reference proteome</keyword>
<dbReference type="FunFam" id="3.20.110.10:FF:000002">
    <property type="entry name" value="alpha-mannosidase 2C1 isoform X1"/>
    <property type="match status" value="1"/>
</dbReference>
<evidence type="ECO:0000259" key="5">
    <source>
        <dbReference type="SMART" id="SM00872"/>
    </source>
</evidence>
<dbReference type="Pfam" id="PF07748">
    <property type="entry name" value="Glyco_hydro_38C"/>
    <property type="match status" value="1"/>
</dbReference>
<dbReference type="SUPFAM" id="SSF74650">
    <property type="entry name" value="Galactose mutarotase-like"/>
    <property type="match status" value="1"/>
</dbReference>
<dbReference type="Gene3D" id="3.20.110.10">
    <property type="entry name" value="Glycoside hydrolase 38, N terminal domain"/>
    <property type="match status" value="1"/>
</dbReference>
<dbReference type="InterPro" id="IPR015341">
    <property type="entry name" value="Glyco_hydro_38_cen"/>
</dbReference>
<gene>
    <name evidence="6" type="ORF">SH1V18_01700</name>
</gene>
<name>A0A9W6DD82_9FIRM</name>
<dbReference type="EMBL" id="BRLB01000001">
    <property type="protein sequence ID" value="GKX27690.1"/>
    <property type="molecule type" value="Genomic_DNA"/>
</dbReference>
<dbReference type="SUPFAM" id="SSF88713">
    <property type="entry name" value="Glycoside hydrolase/deacetylase"/>
    <property type="match status" value="1"/>
</dbReference>
<comment type="caution">
    <text evidence="6">The sequence shown here is derived from an EMBL/GenBank/DDBJ whole genome shotgun (WGS) entry which is preliminary data.</text>
</comment>
<sequence>MAFYSKQKDAHISSVIEKTYKAMYTKVADLNVVGWTTPEPVKFEDRYEGEKKELSLGQTWGQLWDCGWFHFTGKVPAICKGKKTVLLIDVNGEGCVYDDNGCPMRGITNVSSWFNFERGKPGKRVVQFLHEAEGNEKVDIWIETGCNDLFGNYSKEGTLEEASVAICNEEIRSLYYDFEVLYNLMNQLPEDDARHMSILYSLHEATKVLRDYNEEEAIKARKILKVELDKKGGDPSLSISAIGHAHIDLAWLWPIRETIRKGSRTFSTVLEMMERYPDYKFGASQPQLYFWMKEHYPALYEKIKESVKKDRWEVQGAMWVEPDTNISGGEALVRQVVYGKRFFRDEFDKDMKILWLPDVFGYTGALPQILKKSGVDYFMTIKLSWSEHNKFPYHTFNWKGIDGTKILTHMPPQGTYNSSATPKAIKNSEKDFMEKGISDRCLLLYGIGDGGGGPGAEHLERLDRMKNLNGLVPVEQEFALDFFHRIDKDCSKYNTWDGELYLEKHQGTLTSQAANKKCNRKMEIMLRELEFASMLASINNDYVYPQEEIEKIWKEVLLYQFHDILPGSSIKRVYDESVARYKILSEETRKMTEKAYSALAEKIGSDDIKNPYIIFNSLSWKRNEWINLDGEWKHISVPAMGYVVVDKGQSNVDQNGLVATDNTLENELIKVEFAADGTVSSIFDKENNREVIPEGMKGNKLSVYDDDGDAWDFNITYDQKSPVEFVLQSSKSYVDGPRAIIKQTYKYGESELVQDIVLTKDSRRIDFNTKVEWKERNKMLRTSIPVDVHTSEAVCDIQFGTINRPCHRNTSWDAAKHEICAHKWVDLSQRDYGVALMNDCKYGYKVMDNTIDLNLLRSSEFPGVNADYGTHNFTYSIYPHKGDHVTGEVAKEAYELNIPLNSMKGTKNDVELPQEKAFIQIDNENVIIEAIKKAEDDNSLIVRLYENSNSTSNAKIHFGFNVKSVQLVDIMEENPNDLSIDGGTVNLIFKPFEIHTLKVEI</sequence>
<dbReference type="InterPro" id="IPR054723">
    <property type="entry name" value="Ams1-like_N"/>
</dbReference>
<proteinExistence type="inferred from homology"/>
<keyword evidence="2" id="KW-0479">Metal-binding</keyword>
<dbReference type="Pfam" id="PF09261">
    <property type="entry name" value="Alpha-mann_mid"/>
    <property type="match status" value="1"/>
</dbReference>
<dbReference type="GO" id="GO:0046872">
    <property type="term" value="F:metal ion binding"/>
    <property type="evidence" value="ECO:0007669"/>
    <property type="project" value="UniProtKB-KW"/>
</dbReference>
<dbReference type="CDD" id="cd10789">
    <property type="entry name" value="GH38N_AMII_ER_cytosolic"/>
    <property type="match status" value="1"/>
</dbReference>